<evidence type="ECO:0000256" key="3">
    <source>
        <dbReference type="ARBA" id="ARBA00023125"/>
    </source>
</evidence>
<gene>
    <name evidence="6" type="ordered locus">Sama_3605</name>
</gene>
<organism evidence="6 7">
    <name type="scientific">Shewanella amazonensis (strain ATCC BAA-1098 / SB2B)</name>
    <dbReference type="NCBI Taxonomy" id="326297"/>
    <lineage>
        <taxon>Bacteria</taxon>
        <taxon>Pseudomonadati</taxon>
        <taxon>Pseudomonadota</taxon>
        <taxon>Gammaproteobacteria</taxon>
        <taxon>Alteromonadales</taxon>
        <taxon>Shewanellaceae</taxon>
        <taxon>Shewanella</taxon>
    </lineage>
</organism>
<dbReference type="PANTHER" id="PTHR30537:SF26">
    <property type="entry name" value="GLYCINE CLEAVAGE SYSTEM TRANSCRIPTIONAL ACTIVATOR"/>
    <property type="match status" value="1"/>
</dbReference>
<proteinExistence type="inferred from homology"/>
<feature type="domain" description="HTH lysR-type" evidence="5">
    <location>
        <begin position="9"/>
        <end position="66"/>
    </location>
</feature>
<dbReference type="Pfam" id="PF00126">
    <property type="entry name" value="HTH_1"/>
    <property type="match status" value="1"/>
</dbReference>
<dbReference type="Gene3D" id="1.10.10.10">
    <property type="entry name" value="Winged helix-like DNA-binding domain superfamily/Winged helix DNA-binding domain"/>
    <property type="match status" value="1"/>
</dbReference>
<keyword evidence="4" id="KW-0804">Transcription</keyword>
<dbReference type="HOGENOM" id="CLU_039613_37_0_6"/>
<dbReference type="Pfam" id="PF03466">
    <property type="entry name" value="LysR_substrate"/>
    <property type="match status" value="1"/>
</dbReference>
<evidence type="ECO:0000256" key="1">
    <source>
        <dbReference type="ARBA" id="ARBA00009437"/>
    </source>
</evidence>
<dbReference type="PANTHER" id="PTHR30537">
    <property type="entry name" value="HTH-TYPE TRANSCRIPTIONAL REGULATOR"/>
    <property type="match status" value="1"/>
</dbReference>
<evidence type="ECO:0000259" key="5">
    <source>
        <dbReference type="PROSITE" id="PS50931"/>
    </source>
</evidence>
<dbReference type="InterPro" id="IPR000847">
    <property type="entry name" value="LysR_HTH_N"/>
</dbReference>
<dbReference type="GO" id="GO:0006351">
    <property type="term" value="P:DNA-templated transcription"/>
    <property type="evidence" value="ECO:0007669"/>
    <property type="project" value="TreeGrafter"/>
</dbReference>
<keyword evidence="3" id="KW-0238">DNA-binding</keyword>
<evidence type="ECO:0000256" key="4">
    <source>
        <dbReference type="ARBA" id="ARBA00023163"/>
    </source>
</evidence>
<dbReference type="InterPro" id="IPR005119">
    <property type="entry name" value="LysR_subst-bd"/>
</dbReference>
<dbReference type="InterPro" id="IPR036390">
    <property type="entry name" value="WH_DNA-bd_sf"/>
</dbReference>
<evidence type="ECO:0000313" key="7">
    <source>
        <dbReference type="Proteomes" id="UP000009175"/>
    </source>
</evidence>
<dbReference type="STRING" id="326297.Sama_3605"/>
<dbReference type="DNASU" id="4605852"/>
<dbReference type="PROSITE" id="PS50931">
    <property type="entry name" value="HTH_LYSR"/>
    <property type="match status" value="1"/>
</dbReference>
<accession>A1SBQ1</accession>
<reference evidence="6 7" key="1">
    <citation type="submission" date="2006-12" db="EMBL/GenBank/DDBJ databases">
        <title>Complete sequence of Shewanella amazonensis SB2B.</title>
        <authorList>
            <consortium name="US DOE Joint Genome Institute"/>
            <person name="Copeland A."/>
            <person name="Lucas S."/>
            <person name="Lapidus A."/>
            <person name="Barry K."/>
            <person name="Detter J.C."/>
            <person name="Glavina del Rio T."/>
            <person name="Hammon N."/>
            <person name="Israni S."/>
            <person name="Dalin E."/>
            <person name="Tice H."/>
            <person name="Pitluck S."/>
            <person name="Munk A.C."/>
            <person name="Brettin T."/>
            <person name="Bruce D."/>
            <person name="Han C."/>
            <person name="Tapia R."/>
            <person name="Gilna P."/>
            <person name="Schmutz J."/>
            <person name="Larimer F."/>
            <person name="Land M."/>
            <person name="Hauser L."/>
            <person name="Kyrpides N."/>
            <person name="Mikhailova N."/>
            <person name="Fredrickson J."/>
            <person name="Richardson P."/>
        </authorList>
    </citation>
    <scope>NUCLEOTIDE SEQUENCE [LARGE SCALE GENOMIC DNA]</scope>
    <source>
        <strain evidence="7">ATCC BAA-1098 / SB2B</strain>
    </source>
</reference>
<keyword evidence="2" id="KW-0805">Transcription regulation</keyword>
<dbReference type="Proteomes" id="UP000009175">
    <property type="component" value="Chromosome"/>
</dbReference>
<keyword evidence="7" id="KW-1185">Reference proteome</keyword>
<dbReference type="InterPro" id="IPR058163">
    <property type="entry name" value="LysR-type_TF_proteobact-type"/>
</dbReference>
<sequence length="312" mass="35607">MTQRPYNLPPLNALKSFEAFSRHLNLRDAAQELCVTESAVSRQLKQLEGYLGVKLLERVGRNSQLTDVGQHYSRALSQGLYVMSEATERLFPPLTRYGFRQVLKIGVGPVFAEYWLSKRLGEFRALHPNIDLELHVNHNLLLEAPLERVDLEIYTGNATHNEFLCDRLFQIQDFAVCSPSLLKRIGHVTKVSELRKFPLLHEGSTHWWSEWFKSAGCQQQPAKHGPIVYDQIQCIKLALAGEGIALADHISTLDHIKNGELVRPTTHKLITAHWISLLIKPEKRQEAPVVAFRDWLLGSMQEFKSSLGDYHE</sequence>
<dbReference type="Gene3D" id="3.40.190.10">
    <property type="entry name" value="Periplasmic binding protein-like II"/>
    <property type="match status" value="2"/>
</dbReference>
<dbReference type="GO" id="GO:0043565">
    <property type="term" value="F:sequence-specific DNA binding"/>
    <property type="evidence" value="ECO:0007669"/>
    <property type="project" value="TreeGrafter"/>
</dbReference>
<dbReference type="EMBL" id="CP000507">
    <property type="protein sequence ID" value="ABM01808.1"/>
    <property type="molecule type" value="Genomic_DNA"/>
</dbReference>
<dbReference type="eggNOG" id="COG0583">
    <property type="taxonomic scope" value="Bacteria"/>
</dbReference>
<dbReference type="GO" id="GO:0003700">
    <property type="term" value="F:DNA-binding transcription factor activity"/>
    <property type="evidence" value="ECO:0007669"/>
    <property type="project" value="InterPro"/>
</dbReference>
<dbReference type="PRINTS" id="PR00039">
    <property type="entry name" value="HTHLYSR"/>
</dbReference>
<dbReference type="AlphaFoldDB" id="A1SBQ1"/>
<protein>
    <submittedName>
        <fullName evidence="6">Transcriptional regulator, LysR family</fullName>
    </submittedName>
</protein>
<dbReference type="KEGG" id="saz:Sama_3605"/>
<evidence type="ECO:0000256" key="2">
    <source>
        <dbReference type="ARBA" id="ARBA00023015"/>
    </source>
</evidence>
<dbReference type="SUPFAM" id="SSF46785">
    <property type="entry name" value="Winged helix' DNA-binding domain"/>
    <property type="match status" value="1"/>
</dbReference>
<dbReference type="OrthoDB" id="5526340at2"/>
<name>A1SBQ1_SHEAM</name>
<comment type="similarity">
    <text evidence="1">Belongs to the LysR transcriptional regulatory family.</text>
</comment>
<dbReference type="InterPro" id="IPR036388">
    <property type="entry name" value="WH-like_DNA-bd_sf"/>
</dbReference>
<dbReference type="RefSeq" id="WP_011761711.1">
    <property type="nucleotide sequence ID" value="NC_008700.1"/>
</dbReference>
<dbReference type="SUPFAM" id="SSF53850">
    <property type="entry name" value="Periplasmic binding protein-like II"/>
    <property type="match status" value="1"/>
</dbReference>
<evidence type="ECO:0000313" key="6">
    <source>
        <dbReference type="EMBL" id="ABM01808.1"/>
    </source>
</evidence>